<protein>
    <recommendedName>
        <fullName evidence="3">AbrB/MazE/SpoVT family DNA-binding domain-containing protein</fullName>
    </recommendedName>
</protein>
<reference evidence="1 2" key="1">
    <citation type="submission" date="2022-07" db="EMBL/GenBank/DDBJ databases">
        <title>Genome sequence of Terrisporobacter mayombei DSM6539.</title>
        <authorList>
            <person name="Boeer T."/>
            <person name="Bengelsdorf F.R."/>
            <person name="Daniel R."/>
            <person name="Poehlein A."/>
        </authorList>
    </citation>
    <scope>NUCLEOTIDE SEQUENCE [LARGE SCALE GENOMIC DNA]</scope>
    <source>
        <strain evidence="1 2">DSM 6539</strain>
        <plasmid evidence="1 2">pTM2</plasmid>
    </source>
</reference>
<evidence type="ECO:0000313" key="2">
    <source>
        <dbReference type="Proteomes" id="UP001235030"/>
    </source>
</evidence>
<dbReference type="RefSeq" id="WP_228106742.1">
    <property type="nucleotide sequence ID" value="NZ_CP101639.1"/>
</dbReference>
<geneLocation type="plasmid" evidence="1 2">
    <name>pTM2</name>
</geneLocation>
<evidence type="ECO:0000313" key="1">
    <source>
        <dbReference type="EMBL" id="WMT83639.1"/>
    </source>
</evidence>
<dbReference type="EMBL" id="CP101639">
    <property type="protein sequence ID" value="WMT83639.1"/>
    <property type="molecule type" value="Genomic_DNA"/>
</dbReference>
<dbReference type="Proteomes" id="UP001235030">
    <property type="component" value="Plasmid pTM2"/>
</dbReference>
<proteinExistence type="predicted"/>
<keyword evidence="1" id="KW-0614">Plasmid</keyword>
<keyword evidence="2" id="KW-1185">Reference proteome</keyword>
<accession>A0ABY9Q7S6</accession>
<evidence type="ECO:0008006" key="3">
    <source>
        <dbReference type="Google" id="ProtNLM"/>
    </source>
</evidence>
<name>A0ABY9Q7S6_9FIRM</name>
<sequence length="60" mass="6846">MEIRKRKVNITKVGGNASENAKRASVGLPMPWLTEMGVDVDNRDIKMTFKDNKIIIEKEE</sequence>
<gene>
    <name evidence="1" type="ORF">TEMA_41600</name>
</gene>
<organism evidence="1 2">
    <name type="scientific">Terrisporobacter mayombei</name>
    <dbReference type="NCBI Taxonomy" id="1541"/>
    <lineage>
        <taxon>Bacteria</taxon>
        <taxon>Bacillati</taxon>
        <taxon>Bacillota</taxon>
        <taxon>Clostridia</taxon>
        <taxon>Peptostreptococcales</taxon>
        <taxon>Peptostreptococcaceae</taxon>
        <taxon>Terrisporobacter</taxon>
    </lineage>
</organism>